<accession>A0A9N9N5X9</accession>
<evidence type="ECO:0000313" key="1">
    <source>
        <dbReference type="EMBL" id="CAG8703393.1"/>
    </source>
</evidence>
<comment type="caution">
    <text evidence="1">The sequence shown here is derived from an EMBL/GenBank/DDBJ whole genome shotgun (WGS) entry which is preliminary data.</text>
</comment>
<feature type="non-terminal residue" evidence="1">
    <location>
        <position position="1"/>
    </location>
</feature>
<evidence type="ECO:0000313" key="2">
    <source>
        <dbReference type="Proteomes" id="UP000789405"/>
    </source>
</evidence>
<dbReference type="AlphaFoldDB" id="A0A9N9N5X9"/>
<name>A0A9N9N5X9_9GLOM</name>
<dbReference type="EMBL" id="CAJVPY010008991">
    <property type="protein sequence ID" value="CAG8703393.1"/>
    <property type="molecule type" value="Genomic_DNA"/>
</dbReference>
<reference evidence="1" key="1">
    <citation type="submission" date="2021-06" db="EMBL/GenBank/DDBJ databases">
        <authorList>
            <person name="Kallberg Y."/>
            <person name="Tangrot J."/>
            <person name="Rosling A."/>
        </authorList>
    </citation>
    <scope>NUCLEOTIDE SEQUENCE</scope>
    <source>
        <strain evidence="1">MA453B</strain>
    </source>
</reference>
<organism evidence="1 2">
    <name type="scientific">Dentiscutata erythropus</name>
    <dbReference type="NCBI Taxonomy" id="1348616"/>
    <lineage>
        <taxon>Eukaryota</taxon>
        <taxon>Fungi</taxon>
        <taxon>Fungi incertae sedis</taxon>
        <taxon>Mucoromycota</taxon>
        <taxon>Glomeromycotina</taxon>
        <taxon>Glomeromycetes</taxon>
        <taxon>Diversisporales</taxon>
        <taxon>Gigasporaceae</taxon>
        <taxon>Dentiscutata</taxon>
    </lineage>
</organism>
<sequence length="66" mass="7945">TYDSSLIASQYSSEEVKKEEVYLKHFEKKSPDLVWEYFFATSLKSSIYFSAKYKYYSILFNCRRSN</sequence>
<dbReference type="Proteomes" id="UP000789405">
    <property type="component" value="Unassembled WGS sequence"/>
</dbReference>
<keyword evidence="2" id="KW-1185">Reference proteome</keyword>
<protein>
    <submittedName>
        <fullName evidence="1">11784_t:CDS:1</fullName>
    </submittedName>
</protein>
<proteinExistence type="predicted"/>
<gene>
    <name evidence="1" type="ORF">DERYTH_LOCUS13130</name>
</gene>